<gene>
    <name evidence="1" type="ORF">FNV43_RR21618</name>
</gene>
<evidence type="ECO:0000313" key="1">
    <source>
        <dbReference type="EMBL" id="KAF3434533.1"/>
    </source>
</evidence>
<reference evidence="1" key="1">
    <citation type="submission" date="2020-03" db="EMBL/GenBank/DDBJ databases">
        <title>A high-quality chromosome-level genome assembly of a woody plant with both climbing and erect habits, Rhamnella rubrinervis.</title>
        <authorList>
            <person name="Lu Z."/>
            <person name="Yang Y."/>
            <person name="Zhu X."/>
            <person name="Sun Y."/>
        </authorList>
    </citation>
    <scope>NUCLEOTIDE SEQUENCE</scope>
    <source>
        <strain evidence="1">BYM</strain>
        <tissue evidence="1">Leaf</tissue>
    </source>
</reference>
<dbReference type="AlphaFoldDB" id="A0A8K0GRS6"/>
<evidence type="ECO:0000313" key="2">
    <source>
        <dbReference type="Proteomes" id="UP000796880"/>
    </source>
</evidence>
<protein>
    <submittedName>
        <fullName evidence="1">Uncharacterized protein</fullName>
    </submittedName>
</protein>
<dbReference type="Proteomes" id="UP000796880">
    <property type="component" value="Unassembled WGS sequence"/>
</dbReference>
<name>A0A8K0GRS6_9ROSA</name>
<organism evidence="1 2">
    <name type="scientific">Rhamnella rubrinervis</name>
    <dbReference type="NCBI Taxonomy" id="2594499"/>
    <lineage>
        <taxon>Eukaryota</taxon>
        <taxon>Viridiplantae</taxon>
        <taxon>Streptophyta</taxon>
        <taxon>Embryophyta</taxon>
        <taxon>Tracheophyta</taxon>
        <taxon>Spermatophyta</taxon>
        <taxon>Magnoliopsida</taxon>
        <taxon>eudicotyledons</taxon>
        <taxon>Gunneridae</taxon>
        <taxon>Pentapetalae</taxon>
        <taxon>rosids</taxon>
        <taxon>fabids</taxon>
        <taxon>Rosales</taxon>
        <taxon>Rhamnaceae</taxon>
        <taxon>rhamnoid group</taxon>
        <taxon>Rhamneae</taxon>
        <taxon>Rhamnella</taxon>
    </lineage>
</organism>
<dbReference type="EMBL" id="VOIH02000010">
    <property type="protein sequence ID" value="KAF3434533.1"/>
    <property type="molecule type" value="Genomic_DNA"/>
</dbReference>
<keyword evidence="2" id="KW-1185">Reference proteome</keyword>
<comment type="caution">
    <text evidence="1">The sequence shown here is derived from an EMBL/GenBank/DDBJ whole genome shotgun (WGS) entry which is preliminary data.</text>
</comment>
<accession>A0A8K0GRS6</accession>
<proteinExistence type="predicted"/>
<sequence length="110" mass="12493">MGGLQNIDYRTAHGFIVKNDEFYRGWTFINVYEGVDVGGNQFKMFPNQDEYEQLHNMDNYAHDNDVFGDAGYDDTAHDDGVPLNATAHDDDDAGCDNTIHNAIKMNDIHY</sequence>